<dbReference type="GO" id="GO:0006397">
    <property type="term" value="P:mRNA processing"/>
    <property type="evidence" value="ECO:0007669"/>
    <property type="project" value="UniProtKB-KW"/>
</dbReference>
<evidence type="ECO:0000256" key="12">
    <source>
        <dbReference type="ARBA" id="ARBA00038299"/>
    </source>
</evidence>
<dbReference type="PANTHER" id="PTHR12341:SF7">
    <property type="entry name" value="5'-3' EXORIBONUCLEASE 1"/>
    <property type="match status" value="1"/>
</dbReference>
<feature type="domain" description="5'-3' exoribonuclease 1 SH3-like" evidence="16">
    <location>
        <begin position="1078"/>
        <end position="1148"/>
    </location>
</feature>
<evidence type="ECO:0000313" key="19">
    <source>
        <dbReference type="EMBL" id="KAK7602499.1"/>
    </source>
</evidence>
<dbReference type="InterPro" id="IPR041385">
    <property type="entry name" value="SH3_12"/>
</dbReference>
<evidence type="ECO:0000256" key="8">
    <source>
        <dbReference type="ARBA" id="ARBA00022839"/>
    </source>
</evidence>
<feature type="domain" description="5'-3' exoribonuclease 1 D1" evidence="17">
    <location>
        <begin position="640"/>
        <end position="818"/>
    </location>
</feature>
<evidence type="ECO:0000259" key="14">
    <source>
        <dbReference type="Pfam" id="PF03159"/>
    </source>
</evidence>
<dbReference type="Proteomes" id="UP001367676">
    <property type="component" value="Unassembled WGS sequence"/>
</dbReference>
<evidence type="ECO:0000259" key="16">
    <source>
        <dbReference type="Pfam" id="PF18129"/>
    </source>
</evidence>
<dbReference type="Pfam" id="PF03159">
    <property type="entry name" value="XRN_N"/>
    <property type="match status" value="1"/>
</dbReference>
<dbReference type="Pfam" id="PF18334">
    <property type="entry name" value="XRN1_D2_D3"/>
    <property type="match status" value="1"/>
</dbReference>
<evidence type="ECO:0000256" key="3">
    <source>
        <dbReference type="ARBA" id="ARBA00022472"/>
    </source>
</evidence>
<evidence type="ECO:0000259" key="15">
    <source>
        <dbReference type="Pfam" id="PF17846"/>
    </source>
</evidence>
<organism evidence="19 20">
    <name type="scientific">Parthenolecanium corni</name>
    <dbReference type="NCBI Taxonomy" id="536013"/>
    <lineage>
        <taxon>Eukaryota</taxon>
        <taxon>Metazoa</taxon>
        <taxon>Ecdysozoa</taxon>
        <taxon>Arthropoda</taxon>
        <taxon>Hexapoda</taxon>
        <taxon>Insecta</taxon>
        <taxon>Pterygota</taxon>
        <taxon>Neoptera</taxon>
        <taxon>Paraneoptera</taxon>
        <taxon>Hemiptera</taxon>
        <taxon>Sternorrhyncha</taxon>
        <taxon>Coccoidea</taxon>
        <taxon>Coccidae</taxon>
        <taxon>Parthenolecanium</taxon>
    </lineage>
</organism>
<gene>
    <name evidence="19" type="ORF">V9T40_008088</name>
</gene>
<evidence type="ECO:0000256" key="13">
    <source>
        <dbReference type="SAM" id="MobiDB-lite"/>
    </source>
</evidence>
<dbReference type="GO" id="GO:0006364">
    <property type="term" value="P:rRNA processing"/>
    <property type="evidence" value="ECO:0007669"/>
    <property type="project" value="UniProtKB-KW"/>
</dbReference>
<dbReference type="InterPro" id="IPR016494">
    <property type="entry name" value="5_3_exoribonuclease_1"/>
</dbReference>
<feature type="domain" description="Xrn1 N-terminal" evidence="14">
    <location>
        <begin position="1"/>
        <end position="227"/>
    </location>
</feature>
<dbReference type="InterPro" id="IPR027073">
    <property type="entry name" value="5_3_exoribonuclease"/>
</dbReference>
<comment type="caution">
    <text evidence="19">The sequence shown here is derived from an EMBL/GenBank/DDBJ whole genome shotgun (WGS) entry which is preliminary data.</text>
</comment>
<dbReference type="GO" id="GO:0003723">
    <property type="term" value="F:RNA binding"/>
    <property type="evidence" value="ECO:0007669"/>
    <property type="project" value="TreeGrafter"/>
</dbReference>
<evidence type="ECO:0000256" key="9">
    <source>
        <dbReference type="ARBA" id="ARBA00023015"/>
    </source>
</evidence>
<feature type="domain" description="Exoribonuclease Xrn1 D2/D3" evidence="18">
    <location>
        <begin position="828"/>
        <end position="1049"/>
    </location>
</feature>
<proteinExistence type="inferred from homology"/>
<accession>A0AAN9TNQ1</accession>
<evidence type="ECO:0000256" key="5">
    <source>
        <dbReference type="ARBA" id="ARBA00022664"/>
    </source>
</evidence>
<comment type="subcellular location">
    <subcellularLocation>
        <location evidence="1">Nucleus</location>
    </subcellularLocation>
</comment>
<dbReference type="PANTHER" id="PTHR12341">
    <property type="entry name" value="5'-&gt;3' EXORIBONUCLEASE"/>
    <property type="match status" value="1"/>
</dbReference>
<dbReference type="InterPro" id="IPR047007">
    <property type="entry name" value="XRN1_D1_sf"/>
</dbReference>
<dbReference type="PIRSF" id="PIRSF006743">
    <property type="entry name" value="Exonuclease_Xnr1"/>
    <property type="match status" value="1"/>
</dbReference>
<sequence>MGVPKFFRYISERYPCLSQLVSECEIPEFDNLYLDMNGIIHNCSHPNDFDPHFRITEEKIFKDIFHYIEVLFRIIKPQKLFFLAVDGVAPRAKMNQQRGRRFRSAKEAEEQEKAVLRRGEVLPDAQRFDSNCITPGTSFMAKLQSQLKYFITSKISSDKNWQKVKIILSGHECPGEGEHKIMDYIRYLRAQEDYDPNTRHCLYGLDADLIMLGLCTHDPHFSLLREEVKFGRKQQSKKINLPEDTKFFLLHLSLLREYLEMEFSSLKETLPFPFNLENVIDDWVLMGFLVGNDFIPHLPGFHISSGALPVLFKAYCDVLPTLNGYLNEAGTLNLARFEAYMRKLGSFDIKQFRDIYDDMKYLKSKTGRKGMNNLTDDCDLGETSEDNEQLEQAVQDMMELEEEDGSDYYDEDDKEKDRLAFFQEFCLHKQNYYLDKLDFKKITPEELRNQAEGYVKAIQWNLHYYYNGICSWSWFYPHHYAPYISDIQNFKDMKIEFDLGKPFLPFEQLLAVLPALSKKLLPKPFQELMTDEASPIFDYYPCNFETDLNGKKNDWEAVVLIPFIDEQRLLQAMQACYDRLTDEEKERNTHGPMHMYVHTAINQGRYEAPAYFSPVENNYALDIPLYREEIIVPREKLRKGLIEGVKLDVYFPGFPTFKNIPYTSALVHQGVRVFQTSSQGLNMIVKINRPEEEKSFSDVLNEFMNKTVFVSWPYLLEAKVIEIMSSKQKCVLEAGTFSIQDNDENDVKQFGSGVSSVKQDLLKGRGIDVGVTKYLLKVRTMDGKKFVFGQNSKIKLEKKWSNKVHPYPLQAVVKDVTAQSNVLTNVTIDEIFPVGCSCFIVNSKSNFYGCLGNVSEKSDDNASVRIRVNSPPEPENEHLRLGRSKISYYSTNEAAQRASISSYLLARITGTILVLDTDEVLHADKCPKVNIGLNLKFSRRNQLLPGYTKRTEQNQWLYSDKTIALIKEYIEAFPDVMRYLTENNDKDLIFKNDLFPLGTSHMLRVISNWLDGKAELKAERRNCDADLLEGDIIAELEAKIEHFMKKNKRGVHSTLKVKPFHLYTPSSQIEKQPPDNSEFRLLDRVVSVRDNFVIPLGARGTIIGIERPSTDNGLMYCDILLDQPIQSAMQYYTKKKRVYKLPDRCLLNISHAKRIRERDETRKVSQKQMMPLCNLMQIQTRPPMVNHYIQQQQTPKNIDNRGQVIQVSPLIVFILQRLSLNINTAEFVFQHLIAIFNEFFVLPQNSTSRIVYSTHAQQSGLAAVFPDYQYSSPNAMPMLKQRPSRSDVDPMNQSMVGSSTSSSTTLADQPQTSATSKHVASEPTRGDKMDETLLLKKILRISQNNDDSAKEAKNVAVNGEEVSMHPSELINLYSQLRIAASKKTDSSSLLWSVWKKNYKVVVGKLFQLEPSYTVDVLERTLDEYKQKLALAQKVIEPRTRKKTKRQKTKSIYVGCKGNPKYEYRHVDGNFRATLYLPGIEAGIISDLAPTKKAAGEKAAFRVLQFLNLVQNYGDRVPPLPSNEIALNDLNMQFLRLQQKLQESQLPPAHLQRPPTSLMDSRTSGGMYSVLPPDGDAMQLRLQMQQQNLQMMLSSQPQLQQPPSQQQMHAAVSLQQQQQQQLLRHNSQYSQSMSAFQPPRQMTVATNYIYQQNMASTKCQLPPQQLYYQNVQNFYYNQPTIRANFQTPSQMQPQQQWFAPVMPQPSEYCATGSAHHAYVMNVPPNVHPRQFYSEAIVQPVPHSMEKSNMNFYAASTSQATFTPSTSAFSEPTKNNLDSRRSSQAILNNPNLLDFQETNVCSGRVSKTPKKSRLAANFATKAAT</sequence>
<dbReference type="Gene3D" id="2.30.30.750">
    <property type="match status" value="1"/>
</dbReference>
<keyword evidence="7" id="KW-0378">Hydrolase</keyword>
<dbReference type="InterPro" id="IPR041412">
    <property type="entry name" value="Xrn1_helical"/>
</dbReference>
<evidence type="ECO:0000256" key="2">
    <source>
        <dbReference type="ARBA" id="ARBA00013845"/>
    </source>
</evidence>
<dbReference type="EMBL" id="JBBCAQ010000008">
    <property type="protein sequence ID" value="KAK7602499.1"/>
    <property type="molecule type" value="Genomic_DNA"/>
</dbReference>
<feature type="region of interest" description="Disordered" evidence="13">
    <location>
        <begin position="1274"/>
        <end position="1326"/>
    </location>
</feature>
<feature type="compositionally biased region" description="Polar residues" evidence="13">
    <location>
        <begin position="1306"/>
        <end position="1318"/>
    </location>
</feature>
<keyword evidence="4" id="KW-0698">rRNA processing</keyword>
<feature type="domain" description="Xrn1 helical" evidence="15">
    <location>
        <begin position="274"/>
        <end position="604"/>
    </location>
</feature>
<dbReference type="GO" id="GO:0006353">
    <property type="term" value="P:DNA-templated transcription termination"/>
    <property type="evidence" value="ECO:0007669"/>
    <property type="project" value="UniProtKB-KW"/>
</dbReference>
<evidence type="ECO:0000256" key="11">
    <source>
        <dbReference type="ARBA" id="ARBA00023242"/>
    </source>
</evidence>
<keyword evidence="9" id="KW-0805">Transcription regulation</keyword>
<comment type="similarity">
    <text evidence="12">Belongs to the 5'-3' exonuclease family.</text>
</comment>
<dbReference type="FunFam" id="3.40.50.12390:FF:000004">
    <property type="entry name" value="5'-3' exoribonuclease 1"/>
    <property type="match status" value="1"/>
</dbReference>
<keyword evidence="11" id="KW-0539">Nucleus</keyword>
<evidence type="ECO:0000259" key="17">
    <source>
        <dbReference type="Pfam" id="PF18332"/>
    </source>
</evidence>
<keyword evidence="6" id="KW-0540">Nuclease</keyword>
<evidence type="ECO:0000256" key="1">
    <source>
        <dbReference type="ARBA" id="ARBA00004123"/>
    </source>
</evidence>
<dbReference type="FunFam" id="3.40.50.12390:FF:000005">
    <property type="entry name" value="5'-3' exoribonuclease 2"/>
    <property type="match status" value="1"/>
</dbReference>
<evidence type="ECO:0000256" key="7">
    <source>
        <dbReference type="ARBA" id="ARBA00022801"/>
    </source>
</evidence>
<dbReference type="InterPro" id="IPR004859">
    <property type="entry name" value="Xrn1_N"/>
</dbReference>
<keyword evidence="3" id="KW-0806">Transcription termination</keyword>
<dbReference type="FunFam" id="1.25.40.1050:FF:000001">
    <property type="entry name" value="5'-3' exoribonuclease 1"/>
    <property type="match status" value="1"/>
</dbReference>
<dbReference type="Pfam" id="PF18332">
    <property type="entry name" value="XRN1_D1"/>
    <property type="match status" value="1"/>
</dbReference>
<dbReference type="GO" id="GO:0004534">
    <property type="term" value="F:5'-3' RNA exonuclease activity"/>
    <property type="evidence" value="ECO:0007669"/>
    <property type="project" value="TreeGrafter"/>
</dbReference>
<dbReference type="Pfam" id="PF17846">
    <property type="entry name" value="XRN_M"/>
    <property type="match status" value="1"/>
</dbReference>
<dbReference type="Gene3D" id="1.25.40.1050">
    <property type="match status" value="1"/>
</dbReference>
<dbReference type="GO" id="GO:0000956">
    <property type="term" value="P:nuclear-transcribed mRNA catabolic process"/>
    <property type="evidence" value="ECO:0007669"/>
    <property type="project" value="InterPro"/>
</dbReference>
<name>A0AAN9TNQ1_9HEMI</name>
<evidence type="ECO:0000259" key="18">
    <source>
        <dbReference type="Pfam" id="PF18334"/>
    </source>
</evidence>
<evidence type="ECO:0000256" key="4">
    <source>
        <dbReference type="ARBA" id="ARBA00022552"/>
    </source>
</evidence>
<dbReference type="CDD" id="cd18673">
    <property type="entry name" value="PIN_XRN1-2-like"/>
    <property type="match status" value="1"/>
</dbReference>
<dbReference type="InterPro" id="IPR040992">
    <property type="entry name" value="XRN1_D1"/>
</dbReference>
<keyword evidence="8" id="KW-0269">Exonuclease</keyword>
<reference evidence="19 20" key="1">
    <citation type="submission" date="2024-03" db="EMBL/GenBank/DDBJ databases">
        <title>Adaptation during the transition from Ophiocordyceps entomopathogen to insect associate is accompanied by gene loss and intensified selection.</title>
        <authorList>
            <person name="Ward C.M."/>
            <person name="Onetto C.A."/>
            <person name="Borneman A.R."/>
        </authorList>
    </citation>
    <scope>NUCLEOTIDE SEQUENCE [LARGE SCALE GENOMIC DNA]</scope>
    <source>
        <strain evidence="19">AWRI1</strain>
        <tissue evidence="19">Single Adult Female</tissue>
    </source>
</reference>
<dbReference type="Gene3D" id="2.170.260.40">
    <property type="match status" value="1"/>
</dbReference>
<protein>
    <recommendedName>
        <fullName evidence="2">5'-3' exoribonuclease 2</fullName>
    </recommendedName>
</protein>
<dbReference type="Pfam" id="PF18129">
    <property type="entry name" value="SH3_12"/>
    <property type="match status" value="1"/>
</dbReference>
<dbReference type="GO" id="GO:0016075">
    <property type="term" value="P:rRNA catabolic process"/>
    <property type="evidence" value="ECO:0007669"/>
    <property type="project" value="TreeGrafter"/>
</dbReference>
<dbReference type="GO" id="GO:0005634">
    <property type="term" value="C:nucleus"/>
    <property type="evidence" value="ECO:0007669"/>
    <property type="project" value="UniProtKB-SubCell"/>
</dbReference>
<evidence type="ECO:0000256" key="10">
    <source>
        <dbReference type="ARBA" id="ARBA00023163"/>
    </source>
</evidence>
<keyword evidence="20" id="KW-1185">Reference proteome</keyword>
<keyword evidence="10" id="KW-0804">Transcription</keyword>
<dbReference type="Gene3D" id="3.40.50.12390">
    <property type="match status" value="1"/>
</dbReference>
<keyword evidence="5" id="KW-0507">mRNA processing</keyword>
<dbReference type="InterPro" id="IPR047008">
    <property type="entry name" value="XRN1_SH3_sf"/>
</dbReference>
<evidence type="ECO:0000256" key="6">
    <source>
        <dbReference type="ARBA" id="ARBA00022722"/>
    </source>
</evidence>
<dbReference type="InterPro" id="IPR041106">
    <property type="entry name" value="XRN1_D2_D3"/>
</dbReference>
<evidence type="ECO:0000313" key="20">
    <source>
        <dbReference type="Proteomes" id="UP001367676"/>
    </source>
</evidence>